<evidence type="ECO:0000256" key="1">
    <source>
        <dbReference type="ARBA" id="ARBA00004123"/>
    </source>
</evidence>
<dbReference type="InterPro" id="IPR017884">
    <property type="entry name" value="SANT_dom"/>
</dbReference>
<feature type="compositionally biased region" description="Polar residues" evidence="3">
    <location>
        <begin position="504"/>
        <end position="516"/>
    </location>
</feature>
<dbReference type="GO" id="GO:0006357">
    <property type="term" value="P:regulation of transcription by RNA polymerase II"/>
    <property type="evidence" value="ECO:0007669"/>
    <property type="project" value="TreeGrafter"/>
</dbReference>
<dbReference type="GO" id="GO:0000785">
    <property type="term" value="C:chromatin"/>
    <property type="evidence" value="ECO:0007669"/>
    <property type="project" value="TreeGrafter"/>
</dbReference>
<comment type="caution">
    <text evidence="6">The sequence shown here is derived from an EMBL/GenBank/DDBJ whole genome shotgun (WGS) entry which is preliminary data.</text>
</comment>
<dbReference type="PROSITE" id="PS50090">
    <property type="entry name" value="MYB_LIKE"/>
    <property type="match status" value="1"/>
</dbReference>
<feature type="domain" description="Myb-like" evidence="4">
    <location>
        <begin position="383"/>
        <end position="427"/>
    </location>
</feature>
<dbReference type="EMBL" id="CAJGYM010000007">
    <property type="protein sequence ID" value="CAD6187965.1"/>
    <property type="molecule type" value="Genomic_DNA"/>
</dbReference>
<dbReference type="SUPFAM" id="SSF46689">
    <property type="entry name" value="Homeodomain-like"/>
    <property type="match status" value="2"/>
</dbReference>
<feature type="region of interest" description="Disordered" evidence="3">
    <location>
        <begin position="473"/>
        <end position="566"/>
    </location>
</feature>
<feature type="compositionally biased region" description="Pro residues" evidence="3">
    <location>
        <begin position="860"/>
        <end position="871"/>
    </location>
</feature>
<evidence type="ECO:0000256" key="2">
    <source>
        <dbReference type="ARBA" id="ARBA00010097"/>
    </source>
</evidence>
<protein>
    <recommendedName>
        <fullName evidence="8">SANT domain-containing protein</fullName>
    </recommendedName>
</protein>
<keyword evidence="7" id="KW-1185">Reference proteome</keyword>
<feature type="compositionally biased region" description="Polar residues" evidence="3">
    <location>
        <begin position="1091"/>
        <end position="1108"/>
    </location>
</feature>
<dbReference type="PROSITE" id="PS51293">
    <property type="entry name" value="SANT"/>
    <property type="match status" value="1"/>
</dbReference>
<dbReference type="GO" id="GO:0032991">
    <property type="term" value="C:protein-containing complex"/>
    <property type="evidence" value="ECO:0007669"/>
    <property type="project" value="UniProtKB-ARBA"/>
</dbReference>
<evidence type="ECO:0008006" key="8">
    <source>
        <dbReference type="Google" id="ProtNLM"/>
    </source>
</evidence>
<dbReference type="SMART" id="SM00717">
    <property type="entry name" value="SANT"/>
    <property type="match status" value="2"/>
</dbReference>
<proteinExistence type="inferred from homology"/>
<feature type="compositionally biased region" description="Acidic residues" evidence="3">
    <location>
        <begin position="446"/>
        <end position="460"/>
    </location>
</feature>
<evidence type="ECO:0000259" key="5">
    <source>
        <dbReference type="PROSITE" id="PS51293"/>
    </source>
</evidence>
<comment type="subcellular location">
    <subcellularLocation>
        <location evidence="1">Nucleus</location>
    </subcellularLocation>
</comment>
<accession>A0A8S1GX89</accession>
<organism evidence="6 7">
    <name type="scientific">Caenorhabditis auriculariae</name>
    <dbReference type="NCBI Taxonomy" id="2777116"/>
    <lineage>
        <taxon>Eukaryota</taxon>
        <taxon>Metazoa</taxon>
        <taxon>Ecdysozoa</taxon>
        <taxon>Nematoda</taxon>
        <taxon>Chromadorea</taxon>
        <taxon>Rhabditida</taxon>
        <taxon>Rhabditina</taxon>
        <taxon>Rhabditomorpha</taxon>
        <taxon>Rhabditoidea</taxon>
        <taxon>Rhabditidae</taxon>
        <taxon>Peloderinae</taxon>
        <taxon>Caenorhabditis</taxon>
    </lineage>
</organism>
<dbReference type="OrthoDB" id="10258692at2759"/>
<dbReference type="CDD" id="cd00167">
    <property type="entry name" value="SANT"/>
    <property type="match status" value="1"/>
</dbReference>
<feature type="region of interest" description="Disordered" evidence="3">
    <location>
        <begin position="856"/>
        <end position="893"/>
    </location>
</feature>
<sequence length="1275" mass="142886">MSCLIDSPEGEDDIVKDRSATRENLFKRKNALNYMKAHREWLKKIERFEVNTKKSTRAPELRDLVEKLFPEVKKDREDEERIARGERLRGEDLQNVNSKAEQREKWRRGVVLPPDMLTPEERLADVFEERPGSTIEDMAAVQRKMLQENEESWTEGEEELFTSRLQEFGKNFAALTLYFDNKNCKDCVLHYYMTKKERKYKLCFNKRKKPRVYRMTYKAPQMPTEEEVAKFKNFMKSKSYLSTSEKQFGSMCFVCCEQLHPTSNPGCLLPNNSYETFAISSSRQREYCLKCKSEAWRLRNSSKCHVPNCVAAKRKMRPTKSLPTKLRELSLQQRAFIFDQMEVPRATLKFCGPCHKRFLKKIEQLLSGELDEEFEKFLGHALWPEAENMKLKQLVEEHGAENWDLILEKMGPGKTLEECRQQFDMIIAKETSSSVVGPSSSKAFEKEDEMDVDDGNGAMDDDIMEIDVPMSNRKPSSLLESMKSPHRTSSISTRLPPELCSGPFTVSNRTVENSPEPSVMSVDDQDDEHLSSPGEASNSLDNAPSSGHSRPCSYPVASPPSNSVAEPLTGVLNASREREELYRIIFSNGFKNYFHSLSEPLRKTKDTLIRTYQVPPATYEEVLDRLFRLPSMQNHLISLARFYKDLVSSNKDEIQMEQIKQQANLLVSSVDLSYLESNLTISYFWMKYRNELAKVEQEILTLQGQINIKISEAEVLNKRKKEVEKAFTNTFRSNLVGSNKDKVVKHDYHQIESELNSVEKVIKELQNKKDDFLTGKLKCELNIAEIERGMETPLDELLVFSQEAKLIPTVSGLSINKQTTLDASLRQSEVTTSRTEVPPAALPLYEHQATSNVVQLLTPSTPPSSKPPTPPVSKSATPPAFAPHMTSSTSSTAPSLLLQRPIPQVAVVQQRPSMLQQKNLIGIRQPDPRSSQISNGGVNVSISNPLMSLAQKQMAHRRMQETPDLTGESRTKRKSGIETISGLAQATPSRPQLVPQQRRGASPATIHQQLAQTAANFPRIPLAAGRSIVTGTAGVGRSLLLPSTSAVNSTTTQRHALSSSATSFSPFGHAASATPIGMNVQQHLLQQFQQSTSYPRAPSSDNQLNTASPRAPPIAIQYPLAATTSNTAASVIGLNNSFLMGQTQAVRQTQALSTLPATTETIRMVVSSHVPGIADQQTPNSNDSYSDLSDDGENDETQAEAYAAKLRNLPVGNFSLLDFPDELWIPKTQALKAVTSSSRLNGFDVVSFTSSHVPSINNPIQVLNPNFAEEMSDDD</sequence>
<feature type="region of interest" description="Disordered" evidence="3">
    <location>
        <begin position="1091"/>
        <end position="1110"/>
    </location>
</feature>
<evidence type="ECO:0000313" key="7">
    <source>
        <dbReference type="Proteomes" id="UP000835052"/>
    </source>
</evidence>
<evidence type="ECO:0000259" key="4">
    <source>
        <dbReference type="PROSITE" id="PS50090"/>
    </source>
</evidence>
<gene>
    <name evidence="6" type="ORF">CAUJ_LOCUS3884</name>
</gene>
<dbReference type="PANTHER" id="PTHR13992">
    <property type="entry name" value="NUCLEAR RECEPTOR CO-REPRESSOR RELATED NCOR"/>
    <property type="match status" value="1"/>
</dbReference>
<evidence type="ECO:0000256" key="3">
    <source>
        <dbReference type="SAM" id="MobiDB-lite"/>
    </source>
</evidence>
<dbReference type="InterPro" id="IPR001005">
    <property type="entry name" value="SANT/Myb"/>
</dbReference>
<feature type="compositionally biased region" description="Polar residues" evidence="3">
    <location>
        <begin position="534"/>
        <end position="548"/>
    </location>
</feature>
<dbReference type="Proteomes" id="UP000835052">
    <property type="component" value="Unassembled WGS sequence"/>
</dbReference>
<dbReference type="Pfam" id="PF00249">
    <property type="entry name" value="Myb_DNA-binding"/>
    <property type="match status" value="1"/>
</dbReference>
<reference evidence="6" key="1">
    <citation type="submission" date="2020-10" db="EMBL/GenBank/DDBJ databases">
        <authorList>
            <person name="Kikuchi T."/>
        </authorList>
    </citation>
    <scope>NUCLEOTIDE SEQUENCE</scope>
    <source>
        <strain evidence="6">NKZ352</strain>
    </source>
</reference>
<feature type="region of interest" description="Disordered" evidence="3">
    <location>
        <begin position="1170"/>
        <end position="1196"/>
    </location>
</feature>
<feature type="domain" description="SANT" evidence="5">
    <location>
        <begin position="148"/>
        <end position="199"/>
    </location>
</feature>
<dbReference type="PANTHER" id="PTHR13992:SF39">
    <property type="entry name" value="SMRTER, ISOFORM G"/>
    <property type="match status" value="1"/>
</dbReference>
<dbReference type="InterPro" id="IPR009057">
    <property type="entry name" value="Homeodomain-like_sf"/>
</dbReference>
<evidence type="ECO:0000313" key="6">
    <source>
        <dbReference type="EMBL" id="CAD6187965.1"/>
    </source>
</evidence>
<comment type="similarity">
    <text evidence="2">Belongs to the N-CoR nuclear receptor corepressors family.</text>
</comment>
<dbReference type="InterPro" id="IPR051571">
    <property type="entry name" value="N-CoR_corepressor"/>
</dbReference>
<dbReference type="AlphaFoldDB" id="A0A8S1GX89"/>
<dbReference type="Gene3D" id="1.10.10.60">
    <property type="entry name" value="Homeodomain-like"/>
    <property type="match status" value="2"/>
</dbReference>
<feature type="region of interest" description="Disordered" evidence="3">
    <location>
        <begin position="436"/>
        <end position="460"/>
    </location>
</feature>
<name>A0A8S1GX89_9PELO</name>
<dbReference type="GO" id="GO:0005654">
    <property type="term" value="C:nucleoplasm"/>
    <property type="evidence" value="ECO:0007669"/>
    <property type="project" value="UniProtKB-ARBA"/>
</dbReference>